<reference evidence="1 2" key="1">
    <citation type="submission" date="2022-10" db="EMBL/GenBank/DDBJ databases">
        <title>Luteolibacter arcticus strain CCTCC AB 2014275, whole genome shotgun sequencing project.</title>
        <authorList>
            <person name="Zhao G."/>
            <person name="Shen L."/>
        </authorList>
    </citation>
    <scope>NUCLEOTIDE SEQUENCE [LARGE SCALE GENOMIC DNA]</scope>
    <source>
        <strain evidence="1 2">CCTCC AB 2014275</strain>
    </source>
</reference>
<organism evidence="1 2">
    <name type="scientific">Luteolibacter arcticus</name>
    <dbReference type="NCBI Taxonomy" id="1581411"/>
    <lineage>
        <taxon>Bacteria</taxon>
        <taxon>Pseudomonadati</taxon>
        <taxon>Verrucomicrobiota</taxon>
        <taxon>Verrucomicrobiia</taxon>
        <taxon>Verrucomicrobiales</taxon>
        <taxon>Verrucomicrobiaceae</taxon>
        <taxon>Luteolibacter</taxon>
    </lineage>
</organism>
<protein>
    <submittedName>
        <fullName evidence="1">GxxExxY protein</fullName>
    </submittedName>
</protein>
<evidence type="ECO:0000313" key="2">
    <source>
        <dbReference type="Proteomes" id="UP001320876"/>
    </source>
</evidence>
<name>A0ABT3GR73_9BACT</name>
<dbReference type="InterPro" id="IPR026350">
    <property type="entry name" value="GxxExxY"/>
</dbReference>
<keyword evidence="2" id="KW-1185">Reference proteome</keyword>
<evidence type="ECO:0000313" key="1">
    <source>
        <dbReference type="EMBL" id="MCW1926031.1"/>
    </source>
</evidence>
<sequence length="136" mass="15430">MLHEEITKDIIGAAMMVLNELRPGLDERLYENALVIELRARGHEVDQQREYPVHYRGQFIGRLIPDLLVDGKVVVDPKVVTAFNDTHVAQMLGYLNITGLEVALLLNFKHAKLDWRRVVNQRGTFGTQDDSPTAPL</sequence>
<dbReference type="NCBIfam" id="TIGR04256">
    <property type="entry name" value="GxxExxY"/>
    <property type="match status" value="1"/>
</dbReference>
<comment type="caution">
    <text evidence="1">The sequence shown here is derived from an EMBL/GenBank/DDBJ whole genome shotgun (WGS) entry which is preliminary data.</text>
</comment>
<dbReference type="RefSeq" id="WP_264490139.1">
    <property type="nucleotide sequence ID" value="NZ_JAPDDT010000020.1"/>
</dbReference>
<accession>A0ABT3GR73</accession>
<gene>
    <name evidence="1" type="ORF">OKA05_25960</name>
</gene>
<dbReference type="Pfam" id="PF13366">
    <property type="entry name" value="PDDEXK_3"/>
    <property type="match status" value="1"/>
</dbReference>
<dbReference type="EMBL" id="JAPDDT010000020">
    <property type="protein sequence ID" value="MCW1926031.1"/>
    <property type="molecule type" value="Genomic_DNA"/>
</dbReference>
<dbReference type="Proteomes" id="UP001320876">
    <property type="component" value="Unassembled WGS sequence"/>
</dbReference>
<proteinExistence type="predicted"/>